<dbReference type="EMBL" id="WHLY01000002">
    <property type="protein sequence ID" value="MPR36050.1"/>
    <property type="molecule type" value="Genomic_DNA"/>
</dbReference>
<feature type="domain" description="OmpA-like" evidence="6">
    <location>
        <begin position="360"/>
        <end position="476"/>
    </location>
</feature>
<evidence type="ECO:0000256" key="3">
    <source>
        <dbReference type="ARBA" id="ARBA00023237"/>
    </source>
</evidence>
<keyword evidence="2 4" id="KW-0472">Membrane</keyword>
<dbReference type="PANTHER" id="PTHR30329">
    <property type="entry name" value="STATOR ELEMENT OF FLAGELLAR MOTOR COMPLEX"/>
    <property type="match status" value="1"/>
</dbReference>
<keyword evidence="3" id="KW-0998">Cell outer membrane</keyword>
<name>A0A7C9FEY3_9BACT</name>
<dbReference type="InterPro" id="IPR006665">
    <property type="entry name" value="OmpA-like"/>
</dbReference>
<comment type="caution">
    <text evidence="7">The sequence shown here is derived from an EMBL/GenBank/DDBJ whole genome shotgun (WGS) entry which is preliminary data.</text>
</comment>
<dbReference type="CDD" id="cd07185">
    <property type="entry name" value="OmpA_C-like"/>
    <property type="match status" value="1"/>
</dbReference>
<dbReference type="PRINTS" id="PR01021">
    <property type="entry name" value="OMPADOMAIN"/>
</dbReference>
<dbReference type="InterPro" id="IPR050330">
    <property type="entry name" value="Bact_OuterMem_StrucFunc"/>
</dbReference>
<comment type="subcellular location">
    <subcellularLocation>
        <location evidence="1">Cell outer membrane</location>
    </subcellularLocation>
</comment>
<evidence type="ECO:0000313" key="7">
    <source>
        <dbReference type="EMBL" id="MPR36050.1"/>
    </source>
</evidence>
<keyword evidence="8" id="KW-1185">Reference proteome</keyword>
<evidence type="ECO:0000256" key="4">
    <source>
        <dbReference type="PROSITE-ProRule" id="PRU00473"/>
    </source>
</evidence>
<dbReference type="GO" id="GO:0009279">
    <property type="term" value="C:cell outer membrane"/>
    <property type="evidence" value="ECO:0007669"/>
    <property type="project" value="UniProtKB-SubCell"/>
</dbReference>
<dbReference type="Proteomes" id="UP000479293">
    <property type="component" value="Unassembled WGS sequence"/>
</dbReference>
<protein>
    <submittedName>
        <fullName evidence="7">OmpA family protein</fullName>
    </submittedName>
</protein>
<proteinExistence type="predicted"/>
<feature type="region of interest" description="Disordered" evidence="5">
    <location>
        <begin position="444"/>
        <end position="468"/>
    </location>
</feature>
<gene>
    <name evidence="7" type="ORF">GBK04_22545</name>
</gene>
<evidence type="ECO:0000256" key="2">
    <source>
        <dbReference type="ARBA" id="ARBA00023136"/>
    </source>
</evidence>
<organism evidence="7 8">
    <name type="scientific">Salmonirosea aquatica</name>
    <dbReference type="NCBI Taxonomy" id="2654236"/>
    <lineage>
        <taxon>Bacteria</taxon>
        <taxon>Pseudomonadati</taxon>
        <taxon>Bacteroidota</taxon>
        <taxon>Cytophagia</taxon>
        <taxon>Cytophagales</taxon>
        <taxon>Spirosomataceae</taxon>
        <taxon>Salmonirosea</taxon>
    </lineage>
</organism>
<dbReference type="Gene3D" id="3.30.1330.60">
    <property type="entry name" value="OmpA-like domain"/>
    <property type="match status" value="1"/>
</dbReference>
<evidence type="ECO:0000259" key="6">
    <source>
        <dbReference type="PROSITE" id="PS51123"/>
    </source>
</evidence>
<dbReference type="InterPro" id="IPR036737">
    <property type="entry name" value="OmpA-like_sf"/>
</dbReference>
<accession>A0A7C9FEY3</accession>
<dbReference type="InterPro" id="IPR006664">
    <property type="entry name" value="OMP_bac"/>
</dbReference>
<sequence>MGRNRSTGRCCSGILGWWRTTNKMSRAARIGFVLLASFLTATPYPECVAQALRLEGYVSDAYSQSKITGATMYALVDKQRLKITESGTEGRYRLEFPVAGQALIVEKTGYRTLVIPTLKQPAAPGDLPFFVPLPLIPLDEQAHDKPYMQSQQQDYTLTTTTETKTQKKVIRTFSIQDAVSSQPIQKATLCLQYTKVEKKDCHEITPAVPTPSVTFEDADIVSVVVESAGYQPYQGNLILDKMDGSHSSYEIKMTPEITLLTMNVPNASPQVRYMLISTTGDTIPIRQGKEKSAFARCAEGTYSLRVLNAQGVPWHREVVQLAKGLNYRTLTLPPPPAGEVDHGQPVAKASSLPPVADDAVPLADTARRIILYFIQSTYELQPQACQQLDRLVLMLRNSPDRNIRIEGHSDNVGNPVRNETLSEYRARKVYRYLQERGIAASRMEWRGKGSAEPKASNDSEETRKINRRVEIQIYPQ</sequence>
<evidence type="ECO:0000256" key="1">
    <source>
        <dbReference type="ARBA" id="ARBA00004442"/>
    </source>
</evidence>
<dbReference type="Pfam" id="PF00691">
    <property type="entry name" value="OmpA"/>
    <property type="match status" value="1"/>
</dbReference>
<dbReference type="AlphaFoldDB" id="A0A7C9FEY3"/>
<reference evidence="7 8" key="1">
    <citation type="submission" date="2019-10" db="EMBL/GenBank/DDBJ databases">
        <title>Draft Genome Sequence of Cytophagaceae sp. SJW1-29.</title>
        <authorList>
            <person name="Choi A."/>
        </authorList>
    </citation>
    <scope>NUCLEOTIDE SEQUENCE [LARGE SCALE GENOMIC DNA]</scope>
    <source>
        <strain evidence="7 8">SJW1-29</strain>
    </source>
</reference>
<evidence type="ECO:0000313" key="8">
    <source>
        <dbReference type="Proteomes" id="UP000479293"/>
    </source>
</evidence>
<evidence type="ECO:0000256" key="5">
    <source>
        <dbReference type="SAM" id="MobiDB-lite"/>
    </source>
</evidence>
<dbReference type="PANTHER" id="PTHR30329:SF21">
    <property type="entry name" value="LIPOPROTEIN YIAD-RELATED"/>
    <property type="match status" value="1"/>
</dbReference>
<dbReference type="SUPFAM" id="SSF103088">
    <property type="entry name" value="OmpA-like"/>
    <property type="match status" value="1"/>
</dbReference>
<dbReference type="PROSITE" id="PS51123">
    <property type="entry name" value="OMPA_2"/>
    <property type="match status" value="1"/>
</dbReference>